<evidence type="ECO:0000259" key="3">
    <source>
        <dbReference type="PROSITE" id="PS50175"/>
    </source>
</evidence>
<dbReference type="SUPFAM" id="SSF50630">
    <property type="entry name" value="Acid proteases"/>
    <property type="match status" value="1"/>
</dbReference>
<protein>
    <recommendedName>
        <fullName evidence="3">Peptidase A2 domain-containing protein</fullName>
    </recommendedName>
</protein>
<evidence type="ECO:0000256" key="2">
    <source>
        <dbReference type="SAM" id="SignalP"/>
    </source>
</evidence>
<proteinExistence type="predicted"/>
<reference evidence="4 5" key="1">
    <citation type="submission" date="2017-03" db="EMBL/GenBank/DDBJ databases">
        <title>Complete genome sequence of Candidatus 'Thiodictyon syntrophicum' sp. nov. strain Cad16T, a photolithoautotroph purple sulfur bacterium isolated from an alpine meromictic lake.</title>
        <authorList>
            <person name="Luedin S.M."/>
            <person name="Pothier J.F."/>
            <person name="Danza F."/>
            <person name="Storelli N."/>
            <person name="Wittwer M."/>
            <person name="Tonolla M."/>
        </authorList>
    </citation>
    <scope>NUCLEOTIDE SEQUENCE [LARGE SCALE GENOMIC DNA]</scope>
    <source>
        <strain evidence="4 5">Cad16T</strain>
    </source>
</reference>
<organism evidence="4 5">
    <name type="scientific">Candidatus Thiodictyon syntrophicum</name>
    <dbReference type="NCBI Taxonomy" id="1166950"/>
    <lineage>
        <taxon>Bacteria</taxon>
        <taxon>Pseudomonadati</taxon>
        <taxon>Pseudomonadota</taxon>
        <taxon>Gammaproteobacteria</taxon>
        <taxon>Chromatiales</taxon>
        <taxon>Chromatiaceae</taxon>
        <taxon>Thiodictyon</taxon>
    </lineage>
</organism>
<dbReference type="GO" id="GO:0004190">
    <property type="term" value="F:aspartic-type endopeptidase activity"/>
    <property type="evidence" value="ECO:0007669"/>
    <property type="project" value="InterPro"/>
</dbReference>
<dbReference type="RefSeq" id="WP_100917546.1">
    <property type="nucleotide sequence ID" value="NZ_CP020370.1"/>
</dbReference>
<sequence length="190" mass="20132">MLPSCFRRSVLVLQAVALAALATSVALAQTGGEDGPCEASRASMPAVIGWAENVRLTALGIEQAALMDTGASLGALDAAIMRISGGDTPGTPERVVFAITDGKGGTVVVQRDIVAWIRIKNKGAAGTTRRPVVMMEICLAGKTITERMTLTDRRAFSYPILVGRNFLRAGRFLVDADTRYTQAPRCRGLP</sequence>
<dbReference type="InterPro" id="IPR021109">
    <property type="entry name" value="Peptidase_aspartic_dom_sf"/>
</dbReference>
<evidence type="ECO:0000313" key="5">
    <source>
        <dbReference type="Proteomes" id="UP000232638"/>
    </source>
</evidence>
<dbReference type="InterPro" id="IPR008503">
    <property type="entry name" value="Asp_endopeptidase"/>
</dbReference>
<dbReference type="Proteomes" id="UP000232638">
    <property type="component" value="Chromosome"/>
</dbReference>
<evidence type="ECO:0000313" key="4">
    <source>
        <dbReference type="EMBL" id="AUB79728.1"/>
    </source>
</evidence>
<name>A0A2K8U2B7_9GAMM</name>
<keyword evidence="2" id="KW-0732">Signal</keyword>
<accession>A0A2K8U2B7</accession>
<dbReference type="Gene3D" id="2.40.70.10">
    <property type="entry name" value="Acid Proteases"/>
    <property type="match status" value="1"/>
</dbReference>
<gene>
    <name evidence="4" type="ORF">THSYN_01320</name>
</gene>
<feature type="signal peptide" evidence="2">
    <location>
        <begin position="1"/>
        <end position="28"/>
    </location>
</feature>
<keyword evidence="1" id="KW-0378">Hydrolase</keyword>
<dbReference type="PANTHER" id="PTHR38037:SF2">
    <property type="entry name" value="ATP-DEPENDENT ZINC PROTEASE DOMAIN-CONTAINING PROTEIN-RELATED"/>
    <property type="match status" value="1"/>
</dbReference>
<dbReference type="AlphaFoldDB" id="A0A2K8U2B7"/>
<dbReference type="OrthoDB" id="8546610at2"/>
<dbReference type="GO" id="GO:0006508">
    <property type="term" value="P:proteolysis"/>
    <property type="evidence" value="ECO:0007669"/>
    <property type="project" value="InterPro"/>
</dbReference>
<dbReference type="Pfam" id="PF05618">
    <property type="entry name" value="Zn_protease"/>
    <property type="match status" value="1"/>
</dbReference>
<evidence type="ECO:0000256" key="1">
    <source>
        <dbReference type="ARBA" id="ARBA00022801"/>
    </source>
</evidence>
<dbReference type="PROSITE" id="PS50175">
    <property type="entry name" value="ASP_PROT_RETROV"/>
    <property type="match status" value="1"/>
</dbReference>
<dbReference type="KEGG" id="tsy:THSYN_01320"/>
<keyword evidence="5" id="KW-1185">Reference proteome</keyword>
<dbReference type="PANTHER" id="PTHR38037">
    <property type="entry name" value="ZN_PROTEASE DOMAIN-CONTAINING PROTEIN"/>
    <property type="match status" value="1"/>
</dbReference>
<feature type="domain" description="Peptidase A2" evidence="3">
    <location>
        <begin position="63"/>
        <end position="166"/>
    </location>
</feature>
<dbReference type="EMBL" id="CP020370">
    <property type="protein sequence ID" value="AUB79728.1"/>
    <property type="molecule type" value="Genomic_DNA"/>
</dbReference>
<dbReference type="InterPro" id="IPR001995">
    <property type="entry name" value="Peptidase_A2_cat"/>
</dbReference>
<feature type="chain" id="PRO_5014648885" description="Peptidase A2 domain-containing protein" evidence="2">
    <location>
        <begin position="29"/>
        <end position="190"/>
    </location>
</feature>